<dbReference type="OrthoDB" id="2588832at2759"/>
<dbReference type="PROSITE" id="PS00072">
    <property type="entry name" value="ACYL_COA_DH_1"/>
    <property type="match status" value="1"/>
</dbReference>
<evidence type="ECO:0000256" key="4">
    <source>
        <dbReference type="ARBA" id="ARBA00022827"/>
    </source>
</evidence>
<evidence type="ECO:0000256" key="2">
    <source>
        <dbReference type="ARBA" id="ARBA00009347"/>
    </source>
</evidence>
<comment type="caution">
    <text evidence="7">The sequence shown here is derived from an EMBL/GenBank/DDBJ whole genome shotgun (WGS) entry which is preliminary data.</text>
</comment>
<evidence type="ECO:0000313" key="8">
    <source>
        <dbReference type="Proteomes" id="UP000567179"/>
    </source>
</evidence>
<evidence type="ECO:0000256" key="3">
    <source>
        <dbReference type="ARBA" id="ARBA00022630"/>
    </source>
</evidence>
<gene>
    <name evidence="7" type="ORF">D9619_004912</name>
</gene>
<name>A0A8H5BQ06_9AGAR</name>
<evidence type="ECO:0000256" key="1">
    <source>
        <dbReference type="ARBA" id="ARBA00001974"/>
    </source>
</evidence>
<dbReference type="CDD" id="cd00567">
    <property type="entry name" value="ACAD"/>
    <property type="match status" value="1"/>
</dbReference>
<dbReference type="PANTHER" id="PTHR48083:SF28">
    <property type="entry name" value="ACYL-COA DEHYDROGENASE FAMILY PROTEIN (AFU_ORTHOLOGUE AFUA_6G10880)-RELATED"/>
    <property type="match status" value="1"/>
</dbReference>
<comment type="similarity">
    <text evidence="2">Belongs to the acyl-CoA dehydrogenase family.</text>
</comment>
<keyword evidence="3" id="KW-0285">Flavoprotein</keyword>
<dbReference type="InterPro" id="IPR013786">
    <property type="entry name" value="AcylCoA_DH/ox_N"/>
</dbReference>
<comment type="cofactor">
    <cofactor evidence="1">
        <name>FAD</name>
        <dbReference type="ChEBI" id="CHEBI:57692"/>
    </cofactor>
</comment>
<organism evidence="7 8">
    <name type="scientific">Psilocybe cf. subviscida</name>
    <dbReference type="NCBI Taxonomy" id="2480587"/>
    <lineage>
        <taxon>Eukaryota</taxon>
        <taxon>Fungi</taxon>
        <taxon>Dikarya</taxon>
        <taxon>Basidiomycota</taxon>
        <taxon>Agaricomycotina</taxon>
        <taxon>Agaricomycetes</taxon>
        <taxon>Agaricomycetidae</taxon>
        <taxon>Agaricales</taxon>
        <taxon>Agaricineae</taxon>
        <taxon>Strophariaceae</taxon>
        <taxon>Psilocybe</taxon>
    </lineage>
</organism>
<dbReference type="EMBL" id="JAACJJ010000014">
    <property type="protein sequence ID" value="KAF5327228.1"/>
    <property type="molecule type" value="Genomic_DNA"/>
</dbReference>
<dbReference type="InterPro" id="IPR009075">
    <property type="entry name" value="AcylCo_DH/oxidase_C"/>
</dbReference>
<dbReference type="SUPFAM" id="SSF47203">
    <property type="entry name" value="Acyl-CoA dehydrogenase C-terminal domain-like"/>
    <property type="match status" value="1"/>
</dbReference>
<dbReference type="GO" id="GO:0005737">
    <property type="term" value="C:cytoplasm"/>
    <property type="evidence" value="ECO:0007669"/>
    <property type="project" value="TreeGrafter"/>
</dbReference>
<dbReference type="InterPro" id="IPR046373">
    <property type="entry name" value="Acyl-CoA_Oxase/DH_mid-dom_sf"/>
</dbReference>
<keyword evidence="8" id="KW-1185">Reference proteome</keyword>
<dbReference type="SUPFAM" id="SSF56645">
    <property type="entry name" value="Acyl-CoA dehydrogenase NM domain-like"/>
    <property type="match status" value="1"/>
</dbReference>
<dbReference type="InterPro" id="IPR050741">
    <property type="entry name" value="Acyl-CoA_dehydrogenase"/>
</dbReference>
<dbReference type="InterPro" id="IPR006091">
    <property type="entry name" value="Acyl-CoA_Oxase/DH_mid-dom"/>
</dbReference>
<dbReference type="Gene3D" id="1.20.140.10">
    <property type="entry name" value="Butyryl-CoA Dehydrogenase, subunit A, domain 3"/>
    <property type="match status" value="1"/>
</dbReference>
<reference evidence="7 8" key="1">
    <citation type="journal article" date="2020" name="ISME J.">
        <title>Uncovering the hidden diversity of litter-decomposition mechanisms in mushroom-forming fungi.</title>
        <authorList>
            <person name="Floudas D."/>
            <person name="Bentzer J."/>
            <person name="Ahren D."/>
            <person name="Johansson T."/>
            <person name="Persson P."/>
            <person name="Tunlid A."/>
        </authorList>
    </citation>
    <scope>NUCLEOTIDE SEQUENCE [LARGE SCALE GENOMIC DNA]</scope>
    <source>
        <strain evidence="7 8">CBS 101986</strain>
    </source>
</reference>
<dbReference type="PANTHER" id="PTHR48083">
    <property type="entry name" value="MEDIUM-CHAIN SPECIFIC ACYL-COA DEHYDROGENASE, MITOCHONDRIAL-RELATED"/>
    <property type="match status" value="1"/>
</dbReference>
<evidence type="ECO:0000259" key="6">
    <source>
        <dbReference type="PROSITE" id="PS50255"/>
    </source>
</evidence>
<dbReference type="SMART" id="SM01117">
    <property type="entry name" value="Cyt-b5"/>
    <property type="match status" value="1"/>
</dbReference>
<dbReference type="GO" id="GO:0033539">
    <property type="term" value="P:fatty acid beta-oxidation using acyl-CoA dehydrogenase"/>
    <property type="evidence" value="ECO:0007669"/>
    <property type="project" value="TreeGrafter"/>
</dbReference>
<dbReference type="SUPFAM" id="SSF55856">
    <property type="entry name" value="Cytochrome b5-like heme/steroid binding domain"/>
    <property type="match status" value="1"/>
</dbReference>
<dbReference type="Gene3D" id="3.10.120.10">
    <property type="entry name" value="Cytochrome b5-like heme/steroid binding domain"/>
    <property type="match status" value="1"/>
</dbReference>
<dbReference type="Pfam" id="PF00441">
    <property type="entry name" value="Acyl-CoA_dh_1"/>
    <property type="match status" value="1"/>
</dbReference>
<dbReference type="GO" id="GO:0050660">
    <property type="term" value="F:flavin adenine dinucleotide binding"/>
    <property type="evidence" value="ECO:0007669"/>
    <property type="project" value="InterPro"/>
</dbReference>
<keyword evidence="5" id="KW-0560">Oxidoreductase</keyword>
<proteinExistence type="inferred from homology"/>
<sequence>MASELTKKVYTREEVAKHRTVNNLWIILDGVVYDLTKFATLHPGGVSVLTDEEIAGQDATEAFFALHRQEVLKKPQYARLRIGVIDGYSSAGQAPAIVDGLSLVPYAEPTWLRKGFYSPYFSENHRRFQIAVRKFVDDVIFPDAQAREDDGKRPSQAVFDAMAEVNLIAMRMGPGKHLEGRVLMNGIVKPEEFDQFHELIIWQELGRLHARGYSDGLGTGTCIGLPPVLVFGSPELKAAILPDILNGKKFICLAVTEAFAGSDVAGIKCRASRTKGGWIVNGTKKWITNGSFADYFTVACRSDDGKVVVLVVTRGEGVTTKLIKTAYSTAAGTSYITFDNVFVPDLYHVGPGRDGLQVVLSNFNHERWVIISASVAWQRIVTEECLKYVTQRKVFGNTLGSQAVVRSKLAAMISRVEAAQQWLENITYQMSNMTYAEQANELAGPIAFCKLFATTSAQDTARDAVQVFGGRGITKSGMGKFIEHYHRTLLIDSIGGGAEDVMGDLGVRQALRKMPKSARL</sequence>
<dbReference type="InterPro" id="IPR036250">
    <property type="entry name" value="AcylCo_DH-like_C"/>
</dbReference>
<dbReference type="Gene3D" id="1.10.540.10">
    <property type="entry name" value="Acyl-CoA dehydrogenase/oxidase, N-terminal domain"/>
    <property type="match status" value="1"/>
</dbReference>
<keyword evidence="4" id="KW-0274">FAD</keyword>
<dbReference type="InterPro" id="IPR036400">
    <property type="entry name" value="Cyt_B5-like_heme/steroid_sf"/>
</dbReference>
<dbReference type="AlphaFoldDB" id="A0A8H5BQ06"/>
<accession>A0A8H5BQ06</accession>
<dbReference type="Pfam" id="PF02771">
    <property type="entry name" value="Acyl-CoA_dh_N"/>
    <property type="match status" value="1"/>
</dbReference>
<dbReference type="InterPro" id="IPR009100">
    <property type="entry name" value="AcylCoA_DH/oxidase_NM_dom_sf"/>
</dbReference>
<dbReference type="Pfam" id="PF00173">
    <property type="entry name" value="Cyt-b5"/>
    <property type="match status" value="1"/>
</dbReference>
<dbReference type="Pfam" id="PF02770">
    <property type="entry name" value="Acyl-CoA_dh_M"/>
    <property type="match status" value="1"/>
</dbReference>
<dbReference type="InterPro" id="IPR006089">
    <property type="entry name" value="Acyl-CoA_DH_CS"/>
</dbReference>
<protein>
    <recommendedName>
        <fullName evidence="6">Cytochrome b5 heme-binding domain-containing protein</fullName>
    </recommendedName>
</protein>
<dbReference type="InterPro" id="IPR037069">
    <property type="entry name" value="AcylCoA_DH/ox_N_sf"/>
</dbReference>
<dbReference type="GO" id="GO:0003995">
    <property type="term" value="F:acyl-CoA dehydrogenase activity"/>
    <property type="evidence" value="ECO:0007669"/>
    <property type="project" value="InterPro"/>
</dbReference>
<evidence type="ECO:0000313" key="7">
    <source>
        <dbReference type="EMBL" id="KAF5327228.1"/>
    </source>
</evidence>
<dbReference type="PROSITE" id="PS50255">
    <property type="entry name" value="CYTOCHROME_B5_2"/>
    <property type="match status" value="1"/>
</dbReference>
<feature type="domain" description="Cytochrome b5 heme-binding" evidence="6">
    <location>
        <begin position="7"/>
        <end position="86"/>
    </location>
</feature>
<evidence type="ECO:0000256" key="5">
    <source>
        <dbReference type="ARBA" id="ARBA00023002"/>
    </source>
</evidence>
<dbReference type="Gene3D" id="2.40.110.10">
    <property type="entry name" value="Butyryl-CoA Dehydrogenase, subunit A, domain 2"/>
    <property type="match status" value="1"/>
</dbReference>
<dbReference type="Proteomes" id="UP000567179">
    <property type="component" value="Unassembled WGS sequence"/>
</dbReference>
<dbReference type="InterPro" id="IPR001199">
    <property type="entry name" value="Cyt_B5-like_heme/steroid-bd"/>
</dbReference>